<evidence type="ECO:0000313" key="1">
    <source>
        <dbReference type="EMBL" id="MFC0517408.1"/>
    </source>
</evidence>
<dbReference type="RefSeq" id="WP_377025161.1">
    <property type="nucleotide sequence ID" value="NZ_JBHLTS010000074.1"/>
</dbReference>
<gene>
    <name evidence="1" type="ORF">ACFFGT_24570</name>
</gene>
<evidence type="ECO:0000313" key="2">
    <source>
        <dbReference type="Proteomes" id="UP001589828"/>
    </source>
</evidence>
<comment type="caution">
    <text evidence="1">The sequence shown here is derived from an EMBL/GenBank/DDBJ whole genome shotgun (WGS) entry which is preliminary data.</text>
</comment>
<sequence length="244" mass="27789">MKKVSALLLIPILLGCTSIIDGWKVLDLGAFKISVPSNWKYIKQQGIDSFVGMLKSTKDTLSFDFSSNGYANSLIPTEQDYLKKNEWKRGPYFYKVGVTYTADFNVKPERERQMKELGTTDSTKVHVEADPDYKTKTVIHLPTQNQKTKFPRADYVADLTYKDSTIYVPIEIPLEIKMHHIKIDSTDNYVIKTIWPKAAGHGMTGIYFRGRSSNLTFNLAGYNLSKRDQDLALQAFKTIVIKTK</sequence>
<accession>A0ABV6LD44</accession>
<dbReference type="Proteomes" id="UP001589828">
    <property type="component" value="Unassembled WGS sequence"/>
</dbReference>
<name>A0ABV6LD44_9SPHI</name>
<dbReference type="EMBL" id="JBHLTS010000074">
    <property type="protein sequence ID" value="MFC0517408.1"/>
    <property type="molecule type" value="Genomic_DNA"/>
</dbReference>
<reference evidence="1 2" key="1">
    <citation type="submission" date="2024-09" db="EMBL/GenBank/DDBJ databases">
        <authorList>
            <person name="Sun Q."/>
            <person name="Mori K."/>
        </authorList>
    </citation>
    <scope>NUCLEOTIDE SEQUENCE [LARGE SCALE GENOMIC DNA]</scope>
    <source>
        <strain evidence="1 2">NCAIM B.02415</strain>
    </source>
</reference>
<proteinExistence type="predicted"/>
<evidence type="ECO:0008006" key="3">
    <source>
        <dbReference type="Google" id="ProtNLM"/>
    </source>
</evidence>
<keyword evidence="2" id="KW-1185">Reference proteome</keyword>
<dbReference type="PROSITE" id="PS51257">
    <property type="entry name" value="PROKAR_LIPOPROTEIN"/>
    <property type="match status" value="1"/>
</dbReference>
<protein>
    <recommendedName>
        <fullName evidence="3">Lipoprotein</fullName>
    </recommendedName>
</protein>
<organism evidence="1 2">
    <name type="scientific">Mucilaginibacter angelicae</name>
    <dbReference type="NCBI Taxonomy" id="869718"/>
    <lineage>
        <taxon>Bacteria</taxon>
        <taxon>Pseudomonadati</taxon>
        <taxon>Bacteroidota</taxon>
        <taxon>Sphingobacteriia</taxon>
        <taxon>Sphingobacteriales</taxon>
        <taxon>Sphingobacteriaceae</taxon>
        <taxon>Mucilaginibacter</taxon>
    </lineage>
</organism>